<dbReference type="AlphaFoldDB" id="A0AAV0T0N8"/>
<feature type="region of interest" description="Disordered" evidence="1">
    <location>
        <begin position="110"/>
        <end position="147"/>
    </location>
</feature>
<proteinExistence type="predicted"/>
<evidence type="ECO:0000313" key="2">
    <source>
        <dbReference type="EMBL" id="CAI5711842.1"/>
    </source>
</evidence>
<dbReference type="PANTHER" id="PTHR28096:SF1">
    <property type="entry name" value="PROTEIN FAF1"/>
    <property type="match status" value="1"/>
</dbReference>
<dbReference type="GO" id="GO:0005730">
    <property type="term" value="C:nucleolus"/>
    <property type="evidence" value="ECO:0007669"/>
    <property type="project" value="TreeGrafter"/>
</dbReference>
<name>A0AAV0T0N8_HYABA</name>
<dbReference type="InterPro" id="IPR053030">
    <property type="entry name" value="Ribosomal_biogenesis_FAF1-like"/>
</dbReference>
<keyword evidence="3" id="KW-1185">Reference proteome</keyword>
<dbReference type="GO" id="GO:0000462">
    <property type="term" value="P:maturation of SSU-rRNA from tricistronic rRNA transcript (SSU-rRNA, 5.8S rRNA, LSU-rRNA)"/>
    <property type="evidence" value="ECO:0007669"/>
    <property type="project" value="TreeGrafter"/>
</dbReference>
<dbReference type="EMBL" id="CANTFL010000086">
    <property type="protein sequence ID" value="CAI5711842.1"/>
    <property type="molecule type" value="Genomic_DNA"/>
</dbReference>
<dbReference type="PANTHER" id="PTHR28096">
    <property type="entry name" value="PROTEIN FAF1"/>
    <property type="match status" value="1"/>
</dbReference>
<feature type="compositionally biased region" description="Basic residues" evidence="1">
    <location>
        <begin position="128"/>
        <end position="142"/>
    </location>
</feature>
<protein>
    <recommendedName>
        <fullName evidence="4">Sas10 C-terminal domain-containing protein</fullName>
    </recommendedName>
</protein>
<organism evidence="2 3">
    <name type="scientific">Hyaloperonospora brassicae</name>
    <name type="common">Brassica downy mildew</name>
    <name type="synonym">Peronospora brassicae</name>
    <dbReference type="NCBI Taxonomy" id="162125"/>
    <lineage>
        <taxon>Eukaryota</taxon>
        <taxon>Sar</taxon>
        <taxon>Stramenopiles</taxon>
        <taxon>Oomycota</taxon>
        <taxon>Peronosporomycetes</taxon>
        <taxon>Peronosporales</taxon>
        <taxon>Peronosporaceae</taxon>
        <taxon>Hyaloperonospora</taxon>
    </lineage>
</organism>
<sequence length="166" mass="18932">MVFQFPVASGEKKQVQVFVCPVETWKERKPRRNANDLQAKDDAVELTRRQEIRKEFDDAFESVLDFTASKLKGKEKKQHEAQKIESLGGKAAANRRVPYKVLIGMRTKGAARKQRRENLMKESDVLTGKRRSKDKAKVQQKGRKTDFGLQATKGRFKGGVLDVRGL</sequence>
<dbReference type="InterPro" id="IPR027973">
    <property type="entry name" value="FSAF1-like"/>
</dbReference>
<evidence type="ECO:0008006" key="4">
    <source>
        <dbReference type="Google" id="ProtNLM"/>
    </source>
</evidence>
<reference evidence="2" key="1">
    <citation type="submission" date="2022-12" db="EMBL/GenBank/DDBJ databases">
        <authorList>
            <person name="Webb A."/>
        </authorList>
    </citation>
    <scope>NUCLEOTIDE SEQUENCE</scope>
    <source>
        <strain evidence="2">Hp1</strain>
    </source>
</reference>
<comment type="caution">
    <text evidence="2">The sequence shown here is derived from an EMBL/GenBank/DDBJ whole genome shotgun (WGS) entry which is preliminary data.</text>
</comment>
<evidence type="ECO:0000313" key="3">
    <source>
        <dbReference type="Proteomes" id="UP001162031"/>
    </source>
</evidence>
<gene>
    <name evidence="2" type="ORF">HBR001_LOCUS730</name>
</gene>
<dbReference type="Pfam" id="PF15375">
    <property type="entry name" value="FSAF1"/>
    <property type="match status" value="1"/>
</dbReference>
<accession>A0AAV0T0N8</accession>
<dbReference type="Proteomes" id="UP001162031">
    <property type="component" value="Unassembled WGS sequence"/>
</dbReference>
<evidence type="ECO:0000256" key="1">
    <source>
        <dbReference type="SAM" id="MobiDB-lite"/>
    </source>
</evidence>